<dbReference type="STRING" id="1429043.X474_05830"/>
<dbReference type="GO" id="GO:0006355">
    <property type="term" value="P:regulation of DNA-templated transcription"/>
    <property type="evidence" value="ECO:0007669"/>
    <property type="project" value="InterPro"/>
</dbReference>
<keyword evidence="4" id="KW-1133">Transmembrane helix</keyword>
<dbReference type="Gene3D" id="3.30.450.20">
    <property type="entry name" value="PAS domain"/>
    <property type="match status" value="2"/>
</dbReference>
<comment type="caution">
    <text evidence="7">The sequence shown here is derived from an EMBL/GenBank/DDBJ whole genome shotgun (WGS) entry which is preliminary data.</text>
</comment>
<dbReference type="SMART" id="SM00267">
    <property type="entry name" value="GGDEF"/>
    <property type="match status" value="1"/>
</dbReference>
<feature type="transmembrane region" description="Helical" evidence="4">
    <location>
        <begin position="68"/>
        <end position="89"/>
    </location>
</feature>
<dbReference type="PANTHER" id="PTHR45138:SF9">
    <property type="entry name" value="DIGUANYLATE CYCLASE DGCM-RELATED"/>
    <property type="match status" value="1"/>
</dbReference>
<feature type="transmembrane region" description="Helical" evidence="4">
    <location>
        <begin position="175"/>
        <end position="196"/>
    </location>
</feature>
<dbReference type="EC" id="2.7.7.65" evidence="1"/>
<dbReference type="Proteomes" id="UP000032233">
    <property type="component" value="Unassembled WGS sequence"/>
</dbReference>
<dbReference type="EMBL" id="AZAC01000005">
    <property type="protein sequence ID" value="KIX14992.1"/>
    <property type="molecule type" value="Genomic_DNA"/>
</dbReference>
<dbReference type="SMART" id="SM00091">
    <property type="entry name" value="PAS"/>
    <property type="match status" value="2"/>
</dbReference>
<evidence type="ECO:0000313" key="8">
    <source>
        <dbReference type="Proteomes" id="UP000032233"/>
    </source>
</evidence>
<keyword evidence="4" id="KW-0472">Membrane</keyword>
<evidence type="ECO:0000256" key="3">
    <source>
        <dbReference type="SAM" id="MobiDB-lite"/>
    </source>
</evidence>
<feature type="transmembrane region" description="Helical" evidence="4">
    <location>
        <begin position="37"/>
        <end position="56"/>
    </location>
</feature>
<dbReference type="InterPro" id="IPR000160">
    <property type="entry name" value="GGDEF_dom"/>
</dbReference>
<dbReference type="PATRIC" id="fig|1429043.3.peg.1238"/>
<dbReference type="InterPro" id="IPR029787">
    <property type="entry name" value="Nucleotide_cyclase"/>
</dbReference>
<dbReference type="GO" id="GO:0043709">
    <property type="term" value="P:cell adhesion involved in single-species biofilm formation"/>
    <property type="evidence" value="ECO:0007669"/>
    <property type="project" value="TreeGrafter"/>
</dbReference>
<dbReference type="FunFam" id="3.30.70.270:FF:000001">
    <property type="entry name" value="Diguanylate cyclase domain protein"/>
    <property type="match status" value="1"/>
</dbReference>
<feature type="transmembrane region" description="Helical" evidence="4">
    <location>
        <begin position="101"/>
        <end position="117"/>
    </location>
</feature>
<feature type="domain" description="GGDEF" evidence="6">
    <location>
        <begin position="510"/>
        <end position="643"/>
    </location>
</feature>
<feature type="transmembrane region" description="Helical" evidence="4">
    <location>
        <begin position="6"/>
        <end position="25"/>
    </location>
</feature>
<evidence type="ECO:0000256" key="1">
    <source>
        <dbReference type="ARBA" id="ARBA00012528"/>
    </source>
</evidence>
<sequence length="664" mass="74936">MRETFYLINFALVTGCSLLLVSRLSQSNPKKPTSRALLRWLMGWVAWAFFDLMVTHASLNYSQETTFLVYRVLCFSFVLIPGLGSELMLALMRPPTPKDRLSLYAPLVLLYISQFFMPDLVGARNYAIFLGSEQSPGMWNLAFFLFTFCYVALLIPKLIISTIKEENPKTRQEKLLMLISGFFVVISIGTSHWLTASYGLKWPLFGNTSCIAISLAAYWIISQSGSLFPSRSGMESIFEKTPSGFATLQHGRVMWANPGMAEMLGLSGVEELTHRQITNFLHDSSNKENKTGVHQAIWENQEFLEQVNLSQSTDKPITCLAQTVLIDEKNQAKGVFLGLTDLDRINDLQNRLSRSESRYRALIEQAWELILVIQNEKVVFANSAALEFYEGTPGKNKPVNLHQMIHPDHLESTEEYIEHISEGQKQPGILRVKLINLKNESIWTDMVARAVDWEGGPALQVVFRNVSDRIKLEQKLEKLAATDPLTGVDNRRTLHEKGQNELIRCRRYGSSMAVMMIDVDHFKKINDTMGHFVGDEVLKALVKHCLYTLRTTDFFGRLGGEEFVGVLTESDISQARPVAERLRESLGQLKVPAEPHPVSFTVSIGLTANEFGDAFFEEIVHRADQAMYLAKSRGRNQVAELEADREDQDTGTAPPNQASQKPKE</sequence>
<feature type="compositionally biased region" description="Polar residues" evidence="3">
    <location>
        <begin position="650"/>
        <end position="664"/>
    </location>
</feature>
<protein>
    <recommendedName>
        <fullName evidence="1">diguanylate cyclase</fullName>
        <ecNumber evidence="1">2.7.7.65</ecNumber>
    </recommendedName>
</protein>
<keyword evidence="8" id="KW-1185">Reference proteome</keyword>
<gene>
    <name evidence="7" type="ORF">X474_05830</name>
</gene>
<evidence type="ECO:0000256" key="2">
    <source>
        <dbReference type="ARBA" id="ARBA00034247"/>
    </source>
</evidence>
<dbReference type="InterPro" id="IPR043128">
    <property type="entry name" value="Rev_trsase/Diguanyl_cyclase"/>
</dbReference>
<comment type="catalytic activity">
    <reaction evidence="2">
        <text>2 GTP = 3',3'-c-di-GMP + 2 diphosphate</text>
        <dbReference type="Rhea" id="RHEA:24898"/>
        <dbReference type="ChEBI" id="CHEBI:33019"/>
        <dbReference type="ChEBI" id="CHEBI:37565"/>
        <dbReference type="ChEBI" id="CHEBI:58805"/>
        <dbReference type="EC" id="2.7.7.65"/>
    </reaction>
</comment>
<dbReference type="InParanoid" id="A0A0D2GJR1"/>
<dbReference type="RefSeq" id="WP_052514887.1">
    <property type="nucleotide sequence ID" value="NZ_AZAC01000005.1"/>
</dbReference>
<dbReference type="GO" id="GO:1902201">
    <property type="term" value="P:negative regulation of bacterial-type flagellum-dependent cell motility"/>
    <property type="evidence" value="ECO:0007669"/>
    <property type="project" value="TreeGrafter"/>
</dbReference>
<dbReference type="InterPro" id="IPR050469">
    <property type="entry name" value="Diguanylate_Cyclase"/>
</dbReference>
<organism evidence="7 8">
    <name type="scientific">Dethiosulfatarculus sandiegensis</name>
    <dbReference type="NCBI Taxonomy" id="1429043"/>
    <lineage>
        <taxon>Bacteria</taxon>
        <taxon>Pseudomonadati</taxon>
        <taxon>Thermodesulfobacteriota</taxon>
        <taxon>Desulfarculia</taxon>
        <taxon>Desulfarculales</taxon>
        <taxon>Desulfarculaceae</taxon>
        <taxon>Dethiosulfatarculus</taxon>
    </lineage>
</organism>
<dbReference type="GO" id="GO:0052621">
    <property type="term" value="F:diguanylate cyclase activity"/>
    <property type="evidence" value="ECO:0007669"/>
    <property type="project" value="UniProtKB-EC"/>
</dbReference>
<dbReference type="OrthoDB" id="5460745at2"/>
<feature type="transmembrane region" description="Helical" evidence="4">
    <location>
        <begin position="137"/>
        <end position="155"/>
    </location>
</feature>
<dbReference type="AlphaFoldDB" id="A0A0D2GJR1"/>
<dbReference type="PROSITE" id="PS50887">
    <property type="entry name" value="GGDEF"/>
    <property type="match status" value="1"/>
</dbReference>
<dbReference type="PROSITE" id="PS51257">
    <property type="entry name" value="PROKAR_LIPOPROTEIN"/>
    <property type="match status" value="1"/>
</dbReference>
<name>A0A0D2GJR1_9BACT</name>
<dbReference type="NCBIfam" id="TIGR00254">
    <property type="entry name" value="GGDEF"/>
    <property type="match status" value="1"/>
</dbReference>
<dbReference type="Pfam" id="PF13426">
    <property type="entry name" value="PAS_9"/>
    <property type="match status" value="1"/>
</dbReference>
<evidence type="ECO:0000259" key="6">
    <source>
        <dbReference type="PROSITE" id="PS50887"/>
    </source>
</evidence>
<dbReference type="SUPFAM" id="SSF55073">
    <property type="entry name" value="Nucleotide cyclase"/>
    <property type="match status" value="1"/>
</dbReference>
<evidence type="ECO:0000313" key="7">
    <source>
        <dbReference type="EMBL" id="KIX14992.1"/>
    </source>
</evidence>
<dbReference type="InterPro" id="IPR035965">
    <property type="entry name" value="PAS-like_dom_sf"/>
</dbReference>
<reference evidence="7 8" key="1">
    <citation type="submission" date="2013-11" db="EMBL/GenBank/DDBJ databases">
        <title>Metagenomic analysis of a methanogenic consortium involved in long chain n-alkane degradation.</title>
        <authorList>
            <person name="Davidova I.A."/>
            <person name="Callaghan A.V."/>
            <person name="Wawrik B."/>
            <person name="Pruitt S."/>
            <person name="Marks C."/>
            <person name="Duncan K.E."/>
            <person name="Suflita J.M."/>
        </authorList>
    </citation>
    <scope>NUCLEOTIDE SEQUENCE [LARGE SCALE GENOMIC DNA]</scope>
    <source>
        <strain evidence="7 8">SPR</strain>
    </source>
</reference>
<dbReference type="Pfam" id="PF00990">
    <property type="entry name" value="GGDEF"/>
    <property type="match status" value="1"/>
</dbReference>
<dbReference type="GO" id="GO:0005886">
    <property type="term" value="C:plasma membrane"/>
    <property type="evidence" value="ECO:0007669"/>
    <property type="project" value="TreeGrafter"/>
</dbReference>
<proteinExistence type="predicted"/>
<dbReference type="PANTHER" id="PTHR45138">
    <property type="entry name" value="REGULATORY COMPONENTS OF SENSORY TRANSDUCTION SYSTEM"/>
    <property type="match status" value="1"/>
</dbReference>
<dbReference type="Pfam" id="PF00989">
    <property type="entry name" value="PAS"/>
    <property type="match status" value="1"/>
</dbReference>
<dbReference type="SUPFAM" id="SSF55785">
    <property type="entry name" value="PYP-like sensor domain (PAS domain)"/>
    <property type="match status" value="2"/>
</dbReference>
<dbReference type="NCBIfam" id="TIGR00229">
    <property type="entry name" value="sensory_box"/>
    <property type="match status" value="1"/>
</dbReference>
<dbReference type="CDD" id="cd00130">
    <property type="entry name" value="PAS"/>
    <property type="match status" value="1"/>
</dbReference>
<dbReference type="PROSITE" id="PS50112">
    <property type="entry name" value="PAS"/>
    <property type="match status" value="1"/>
</dbReference>
<dbReference type="InterPro" id="IPR013767">
    <property type="entry name" value="PAS_fold"/>
</dbReference>
<feature type="domain" description="PAS" evidence="5">
    <location>
        <begin position="245"/>
        <end position="300"/>
    </location>
</feature>
<accession>A0A0D2GJR1</accession>
<feature type="region of interest" description="Disordered" evidence="3">
    <location>
        <begin position="638"/>
        <end position="664"/>
    </location>
</feature>
<keyword evidence="4" id="KW-0812">Transmembrane</keyword>
<evidence type="ECO:0000256" key="4">
    <source>
        <dbReference type="SAM" id="Phobius"/>
    </source>
</evidence>
<evidence type="ECO:0000259" key="5">
    <source>
        <dbReference type="PROSITE" id="PS50112"/>
    </source>
</evidence>
<dbReference type="CDD" id="cd01949">
    <property type="entry name" value="GGDEF"/>
    <property type="match status" value="1"/>
</dbReference>
<dbReference type="InterPro" id="IPR000014">
    <property type="entry name" value="PAS"/>
</dbReference>
<dbReference type="Gene3D" id="3.30.70.270">
    <property type="match status" value="1"/>
</dbReference>